<dbReference type="Gene3D" id="2.60.120.10">
    <property type="entry name" value="Jelly Rolls"/>
    <property type="match status" value="1"/>
</dbReference>
<dbReference type="SUPFAM" id="SSF51215">
    <property type="entry name" value="Regulatory protein AraC"/>
    <property type="match status" value="1"/>
</dbReference>
<dbReference type="Pfam" id="PF12833">
    <property type="entry name" value="HTH_18"/>
    <property type="match status" value="1"/>
</dbReference>
<evidence type="ECO:0000256" key="1">
    <source>
        <dbReference type="ARBA" id="ARBA00023015"/>
    </source>
</evidence>
<reference evidence="5 6" key="1">
    <citation type="submission" date="2022-04" db="EMBL/GenBank/DDBJ databases">
        <title>Gracilibacillus sp. isolated from saltern.</title>
        <authorList>
            <person name="Won M."/>
            <person name="Lee C.-M."/>
            <person name="Woen H.-Y."/>
            <person name="Kwon S.-W."/>
        </authorList>
    </citation>
    <scope>NUCLEOTIDE SEQUENCE [LARGE SCALE GENOMIC DNA]</scope>
    <source>
        <strain evidence="5 6">SSWR10-1</strain>
    </source>
</reference>
<dbReference type="InterPro" id="IPR003313">
    <property type="entry name" value="AraC-bd"/>
</dbReference>
<keyword evidence="6" id="KW-1185">Reference proteome</keyword>
<dbReference type="PANTHER" id="PTHR43280">
    <property type="entry name" value="ARAC-FAMILY TRANSCRIPTIONAL REGULATOR"/>
    <property type="match status" value="1"/>
</dbReference>
<keyword evidence="2" id="KW-0238">DNA-binding</keyword>
<dbReference type="InterPro" id="IPR009057">
    <property type="entry name" value="Homeodomain-like_sf"/>
</dbReference>
<evidence type="ECO:0000313" key="6">
    <source>
        <dbReference type="Proteomes" id="UP000831782"/>
    </source>
</evidence>
<evidence type="ECO:0000259" key="4">
    <source>
        <dbReference type="PROSITE" id="PS01124"/>
    </source>
</evidence>
<dbReference type="Pfam" id="PF02311">
    <property type="entry name" value="AraC_binding"/>
    <property type="match status" value="1"/>
</dbReference>
<dbReference type="InterPro" id="IPR020449">
    <property type="entry name" value="Tscrpt_reg_AraC-type_HTH"/>
</dbReference>
<dbReference type="EMBL" id="CP095072">
    <property type="protein sequence ID" value="UOQ50167.1"/>
    <property type="molecule type" value="Genomic_DNA"/>
</dbReference>
<keyword evidence="1" id="KW-0805">Transcription regulation</keyword>
<proteinExistence type="predicted"/>
<name>A0ABY4F0H8_9BACI</name>
<dbReference type="RefSeq" id="WP_244723488.1">
    <property type="nucleotide sequence ID" value="NZ_CP095072.1"/>
</dbReference>
<gene>
    <name evidence="5" type="ORF">MUN88_08970</name>
</gene>
<feature type="domain" description="HTH araC/xylS-type" evidence="4">
    <location>
        <begin position="189"/>
        <end position="287"/>
    </location>
</feature>
<dbReference type="PROSITE" id="PS01124">
    <property type="entry name" value="HTH_ARAC_FAMILY_2"/>
    <property type="match status" value="1"/>
</dbReference>
<dbReference type="PRINTS" id="PR00032">
    <property type="entry name" value="HTHARAC"/>
</dbReference>
<accession>A0ABY4F0H8</accession>
<dbReference type="InterPro" id="IPR037923">
    <property type="entry name" value="HTH-like"/>
</dbReference>
<evidence type="ECO:0000313" key="5">
    <source>
        <dbReference type="EMBL" id="UOQ50167.1"/>
    </source>
</evidence>
<dbReference type="SMART" id="SM00342">
    <property type="entry name" value="HTH_ARAC"/>
    <property type="match status" value="1"/>
</dbReference>
<organism evidence="5 6">
    <name type="scientific">Gracilibacillus caseinilyticus</name>
    <dbReference type="NCBI Taxonomy" id="2932256"/>
    <lineage>
        <taxon>Bacteria</taxon>
        <taxon>Bacillati</taxon>
        <taxon>Bacillota</taxon>
        <taxon>Bacilli</taxon>
        <taxon>Bacillales</taxon>
        <taxon>Bacillaceae</taxon>
        <taxon>Gracilibacillus</taxon>
    </lineage>
</organism>
<dbReference type="InterPro" id="IPR014710">
    <property type="entry name" value="RmlC-like_jellyroll"/>
</dbReference>
<protein>
    <submittedName>
        <fullName evidence="5">AraC family transcriptional regulator</fullName>
    </submittedName>
</protein>
<evidence type="ECO:0000256" key="2">
    <source>
        <dbReference type="ARBA" id="ARBA00023125"/>
    </source>
</evidence>
<dbReference type="SUPFAM" id="SSF46689">
    <property type="entry name" value="Homeodomain-like"/>
    <property type="match status" value="2"/>
</dbReference>
<keyword evidence="3" id="KW-0804">Transcription</keyword>
<dbReference type="PANTHER" id="PTHR43280:SF2">
    <property type="entry name" value="HTH-TYPE TRANSCRIPTIONAL REGULATOR EXSA"/>
    <property type="match status" value="1"/>
</dbReference>
<dbReference type="InterPro" id="IPR018060">
    <property type="entry name" value="HTH_AraC"/>
</dbReference>
<sequence>MAETALEFYEEHVPGFLIHHKQDPSQMNVFHRHQGYEIVWLKEGEALYVFEEKVYHLRKNTILLFKSSEFHRVSLRDGAAYERVVVMFTADFFTFDHVLLKTFFDFLDQLPFPHFMLDLFVWDMDKFQSIIDNLLLENDNKNNWQQKSALEIYLMELILFLSRSMKIDQEANHQLDWASERQKPVDFHDQIVKEINEVWNTEWRLDTIAEHLHISKYYLCRFFKKEFGVTIQEYILQRRLFEANRLLTDTTMTVQEISEHVGFLSASSFIRRFKERTGVTPNQYRKKQTDFRNGN</sequence>
<evidence type="ECO:0000256" key="3">
    <source>
        <dbReference type="ARBA" id="ARBA00023163"/>
    </source>
</evidence>
<dbReference type="Gene3D" id="1.10.10.60">
    <property type="entry name" value="Homeodomain-like"/>
    <property type="match status" value="2"/>
</dbReference>
<dbReference type="Proteomes" id="UP000831782">
    <property type="component" value="Chromosome"/>
</dbReference>